<reference evidence="1 2" key="1">
    <citation type="journal article" date="2018" name="Sci. Rep.">
        <title>Genomic signatures of local adaptation to the degree of environmental predictability in rotifers.</title>
        <authorList>
            <person name="Franch-Gras L."/>
            <person name="Hahn C."/>
            <person name="Garcia-Roger E.M."/>
            <person name="Carmona M.J."/>
            <person name="Serra M."/>
            <person name="Gomez A."/>
        </authorList>
    </citation>
    <scope>NUCLEOTIDE SEQUENCE [LARGE SCALE GENOMIC DNA]</scope>
    <source>
        <strain evidence="1">HYR1</strain>
    </source>
</reference>
<dbReference type="Proteomes" id="UP000276133">
    <property type="component" value="Unassembled WGS sequence"/>
</dbReference>
<name>A0A3M7T897_BRAPC</name>
<evidence type="ECO:0000313" key="2">
    <source>
        <dbReference type="Proteomes" id="UP000276133"/>
    </source>
</evidence>
<proteinExistence type="predicted"/>
<comment type="caution">
    <text evidence="1">The sequence shown here is derived from an EMBL/GenBank/DDBJ whole genome shotgun (WGS) entry which is preliminary data.</text>
</comment>
<protein>
    <submittedName>
        <fullName evidence="1">Uncharacterized protein</fullName>
    </submittedName>
</protein>
<organism evidence="1 2">
    <name type="scientific">Brachionus plicatilis</name>
    <name type="common">Marine rotifer</name>
    <name type="synonym">Brachionus muelleri</name>
    <dbReference type="NCBI Taxonomy" id="10195"/>
    <lineage>
        <taxon>Eukaryota</taxon>
        <taxon>Metazoa</taxon>
        <taxon>Spiralia</taxon>
        <taxon>Gnathifera</taxon>
        <taxon>Rotifera</taxon>
        <taxon>Eurotatoria</taxon>
        <taxon>Monogononta</taxon>
        <taxon>Pseudotrocha</taxon>
        <taxon>Ploima</taxon>
        <taxon>Brachionidae</taxon>
        <taxon>Brachionus</taxon>
    </lineage>
</organism>
<dbReference type="AlphaFoldDB" id="A0A3M7T897"/>
<dbReference type="EMBL" id="REGN01000158">
    <property type="protein sequence ID" value="RNA44068.1"/>
    <property type="molecule type" value="Genomic_DNA"/>
</dbReference>
<gene>
    <name evidence="1" type="ORF">BpHYR1_014826</name>
</gene>
<sequence length="105" mass="12058">PLTWGNWNTAAAPLNSGCGSSAALWLLKWKSVAFMTLAGKHASSFLKNKKTEKAENGKRKTEFPRPIFRNFFYRNSPKIIYINSKDDLIFTKKIKKGKYMHMTEN</sequence>
<evidence type="ECO:0000313" key="1">
    <source>
        <dbReference type="EMBL" id="RNA44068.1"/>
    </source>
</evidence>
<feature type="non-terminal residue" evidence="1">
    <location>
        <position position="1"/>
    </location>
</feature>
<keyword evidence="2" id="KW-1185">Reference proteome</keyword>
<accession>A0A3M7T897</accession>